<dbReference type="AlphaFoldDB" id="A0A670IU06"/>
<dbReference type="SMART" id="SM00408">
    <property type="entry name" value="IGc2"/>
    <property type="match status" value="2"/>
</dbReference>
<dbReference type="InterPro" id="IPR003599">
    <property type="entry name" value="Ig_sub"/>
</dbReference>
<keyword evidence="3" id="KW-0325">Glycoprotein</keyword>
<reference evidence="6" key="2">
    <citation type="submission" date="2025-08" db="UniProtKB">
        <authorList>
            <consortium name="Ensembl"/>
        </authorList>
    </citation>
    <scope>IDENTIFICATION</scope>
</reference>
<evidence type="ECO:0000256" key="2">
    <source>
        <dbReference type="ARBA" id="ARBA00023157"/>
    </source>
</evidence>
<dbReference type="InterPro" id="IPR013098">
    <property type="entry name" value="Ig_I-set"/>
</dbReference>
<reference evidence="6 7" key="1">
    <citation type="journal article" date="2019" name="Proc. Natl. Acad. Sci. U.S.A.">
        <title>Regulatory changes in pterin and carotenoid genes underlie balanced color polymorphisms in the wall lizard.</title>
        <authorList>
            <person name="Andrade P."/>
            <person name="Pinho C."/>
            <person name="Perez I de Lanuza G."/>
            <person name="Afonso S."/>
            <person name="Brejcha J."/>
            <person name="Rubin C.J."/>
            <person name="Wallerman O."/>
            <person name="Pereira P."/>
            <person name="Sabatino S.J."/>
            <person name="Bellati A."/>
            <person name="Pellitteri-Rosa D."/>
            <person name="Bosakova Z."/>
            <person name="Bunikis I."/>
            <person name="Carretero M.A."/>
            <person name="Feiner N."/>
            <person name="Marsik P."/>
            <person name="Pauperio F."/>
            <person name="Salvi D."/>
            <person name="Soler L."/>
            <person name="While G.M."/>
            <person name="Uller T."/>
            <person name="Font E."/>
            <person name="Andersson L."/>
            <person name="Carneiro M."/>
        </authorList>
    </citation>
    <scope>NUCLEOTIDE SEQUENCE</scope>
</reference>
<dbReference type="PANTHER" id="PTHR44337:SF20">
    <property type="entry name" value="CARCINOEMBRYONIC ANTIGEN-RELATED CELL ADHESION MOLECULE 5-RELATED"/>
    <property type="match status" value="1"/>
</dbReference>
<evidence type="ECO:0000313" key="7">
    <source>
        <dbReference type="Proteomes" id="UP000472272"/>
    </source>
</evidence>
<dbReference type="Pfam" id="PF07686">
    <property type="entry name" value="V-set"/>
    <property type="match status" value="1"/>
</dbReference>
<dbReference type="InterPro" id="IPR007110">
    <property type="entry name" value="Ig-like_dom"/>
</dbReference>
<dbReference type="InterPro" id="IPR003598">
    <property type="entry name" value="Ig_sub2"/>
</dbReference>
<keyword evidence="4" id="KW-0393">Immunoglobulin domain</keyword>
<evidence type="ECO:0000313" key="6">
    <source>
        <dbReference type="Ensembl" id="ENSPMRP00000015251.1"/>
    </source>
</evidence>
<name>A0A670IU06_PODMU</name>
<protein>
    <recommendedName>
        <fullName evidence="5">Ig-like domain-containing protein</fullName>
    </recommendedName>
</protein>
<proteinExistence type="predicted"/>
<dbReference type="OMA" id="TIRQFTW"/>
<dbReference type="SUPFAM" id="SSF48726">
    <property type="entry name" value="Immunoglobulin"/>
    <property type="match status" value="3"/>
</dbReference>
<dbReference type="InterPro" id="IPR013783">
    <property type="entry name" value="Ig-like_fold"/>
</dbReference>
<dbReference type="CDD" id="cd00096">
    <property type="entry name" value="Ig"/>
    <property type="match status" value="1"/>
</dbReference>
<dbReference type="SMART" id="SM00409">
    <property type="entry name" value="IG"/>
    <property type="match status" value="2"/>
</dbReference>
<dbReference type="InterPro" id="IPR052598">
    <property type="entry name" value="IgSF_CEA-related"/>
</dbReference>
<feature type="domain" description="Ig-like" evidence="5">
    <location>
        <begin position="155"/>
        <end position="233"/>
    </location>
</feature>
<dbReference type="PANTHER" id="PTHR44337">
    <property type="entry name" value="CARCINOEMBRYONIC ANTIGEN-RELATED CELL ADHESION MOLECULE 8"/>
    <property type="match status" value="1"/>
</dbReference>
<dbReference type="Pfam" id="PF07679">
    <property type="entry name" value="I-set"/>
    <property type="match status" value="1"/>
</dbReference>
<keyword evidence="7" id="KW-1185">Reference proteome</keyword>
<keyword evidence="2" id="KW-1015">Disulfide bond</keyword>
<dbReference type="Ensembl" id="ENSPMRT00000016294.1">
    <property type="protein sequence ID" value="ENSPMRP00000015251.1"/>
    <property type="gene ID" value="ENSPMRG00000010168.1"/>
</dbReference>
<organism evidence="6 7">
    <name type="scientific">Podarcis muralis</name>
    <name type="common">Wall lizard</name>
    <name type="synonym">Lacerta muralis</name>
    <dbReference type="NCBI Taxonomy" id="64176"/>
    <lineage>
        <taxon>Eukaryota</taxon>
        <taxon>Metazoa</taxon>
        <taxon>Chordata</taxon>
        <taxon>Craniata</taxon>
        <taxon>Vertebrata</taxon>
        <taxon>Euteleostomi</taxon>
        <taxon>Lepidosauria</taxon>
        <taxon>Squamata</taxon>
        <taxon>Bifurcata</taxon>
        <taxon>Unidentata</taxon>
        <taxon>Episquamata</taxon>
        <taxon>Laterata</taxon>
        <taxon>Lacertibaenia</taxon>
        <taxon>Lacertidae</taxon>
        <taxon>Podarcis</taxon>
    </lineage>
</organism>
<evidence type="ECO:0000256" key="4">
    <source>
        <dbReference type="ARBA" id="ARBA00023319"/>
    </source>
</evidence>
<dbReference type="InterPro" id="IPR036179">
    <property type="entry name" value="Ig-like_dom_sf"/>
</dbReference>
<keyword evidence="1" id="KW-0732">Signal</keyword>
<dbReference type="PROSITE" id="PS50835">
    <property type="entry name" value="IG_LIKE"/>
    <property type="match status" value="2"/>
</dbReference>
<dbReference type="Gene3D" id="2.60.40.10">
    <property type="entry name" value="Immunoglobulins"/>
    <property type="match status" value="3"/>
</dbReference>
<dbReference type="Pfam" id="PF13895">
    <property type="entry name" value="Ig_2"/>
    <property type="match status" value="1"/>
</dbReference>
<feature type="domain" description="Ig-like" evidence="5">
    <location>
        <begin position="61"/>
        <end position="146"/>
    </location>
</feature>
<evidence type="ECO:0000256" key="3">
    <source>
        <dbReference type="ARBA" id="ARBA00023180"/>
    </source>
</evidence>
<evidence type="ECO:0000259" key="5">
    <source>
        <dbReference type="PROSITE" id="PS50835"/>
    </source>
</evidence>
<accession>A0A670IU06</accession>
<sequence length="239" mass="26519">KNKIFVYSLSPFAEQKNGPAFSGRESGATDCSLRITDLRLSDSGTYTLRMGGFLRNEMGDPQMMTVFLFHLQKSSPTQSCSQQNPYIVSVAWFWDGLPLRESSQMQLSDANRTLTIHGINRSDAGEYRCQVSNPASTEMSDAVYISLHLFASVGPETPEIQPNTSVYNEHSDIQLTCTASGEPAIVYTWFINGTKYSDGSQLLIRDISVEQSGTYLCKAVNKVTRDQKNTTLEIEVVGE</sequence>
<dbReference type="GeneTree" id="ENSGT01100000263479"/>
<evidence type="ECO:0000256" key="1">
    <source>
        <dbReference type="ARBA" id="ARBA00022729"/>
    </source>
</evidence>
<dbReference type="InterPro" id="IPR013106">
    <property type="entry name" value="Ig_V-set"/>
</dbReference>
<dbReference type="Proteomes" id="UP000472272">
    <property type="component" value="Chromosome 8"/>
</dbReference>
<reference evidence="6" key="3">
    <citation type="submission" date="2025-09" db="UniProtKB">
        <authorList>
            <consortium name="Ensembl"/>
        </authorList>
    </citation>
    <scope>IDENTIFICATION</scope>
</reference>